<reference evidence="3 4" key="1">
    <citation type="submission" date="2023-05" db="EMBL/GenBank/DDBJ databases">
        <authorList>
            <person name="Zhang X."/>
        </authorList>
    </citation>
    <scope>NUCLEOTIDE SEQUENCE [LARGE SCALE GENOMIC DNA]</scope>
    <source>
        <strain evidence="3 4">DM2B3-1</strain>
    </source>
</reference>
<evidence type="ECO:0000256" key="1">
    <source>
        <dbReference type="ARBA" id="ARBA00007689"/>
    </source>
</evidence>
<proteinExistence type="inferred from homology"/>
<dbReference type="Gene3D" id="3.30.70.1060">
    <property type="entry name" value="Dimeric alpha+beta barrel"/>
    <property type="match status" value="1"/>
</dbReference>
<dbReference type="Proteomes" id="UP001228581">
    <property type="component" value="Unassembled WGS sequence"/>
</dbReference>
<dbReference type="RefSeq" id="WP_313992834.1">
    <property type="nucleotide sequence ID" value="NZ_JASJOR010000008.1"/>
</dbReference>
<dbReference type="EMBL" id="JASJOT010000002">
    <property type="protein sequence ID" value="MDJ1492208.1"/>
    <property type="molecule type" value="Genomic_DNA"/>
</dbReference>
<accession>A0ABT7CEP1</accession>
<dbReference type="SUPFAM" id="SSF54909">
    <property type="entry name" value="Dimeric alpha+beta barrel"/>
    <property type="match status" value="1"/>
</dbReference>
<dbReference type="InterPro" id="IPR005545">
    <property type="entry name" value="YCII"/>
</dbReference>
<comment type="caution">
    <text evidence="3">The sequence shown here is derived from an EMBL/GenBank/DDBJ whole genome shotgun (WGS) entry which is preliminary data.</text>
</comment>
<dbReference type="Pfam" id="PF03795">
    <property type="entry name" value="YCII"/>
    <property type="match status" value="1"/>
</dbReference>
<evidence type="ECO:0000313" key="3">
    <source>
        <dbReference type="EMBL" id="MDJ1492208.1"/>
    </source>
</evidence>
<evidence type="ECO:0000259" key="2">
    <source>
        <dbReference type="Pfam" id="PF03795"/>
    </source>
</evidence>
<sequence length="112" mass="12261">MNEFVLIFRSNGDPHANPSPEQIQERMKWMNTVTAQNKLADSGKRLSGSHATLVESGKKVTAVDDLTTHSYVNGYIVVKTATIEEAIELAKTNPILEMGGSIEVRAVIPPVR</sequence>
<gene>
    <name evidence="3" type="ORF">QNI19_04645</name>
</gene>
<dbReference type="InterPro" id="IPR011008">
    <property type="entry name" value="Dimeric_a/b-barrel"/>
</dbReference>
<name>A0ABT7CEP1_9BACT</name>
<protein>
    <submittedName>
        <fullName evidence="3">YciI family protein</fullName>
    </submittedName>
</protein>
<organism evidence="3 4">
    <name type="scientific">Xanthocytophaga flava</name>
    <dbReference type="NCBI Taxonomy" id="3048013"/>
    <lineage>
        <taxon>Bacteria</taxon>
        <taxon>Pseudomonadati</taxon>
        <taxon>Bacteroidota</taxon>
        <taxon>Cytophagia</taxon>
        <taxon>Cytophagales</taxon>
        <taxon>Rhodocytophagaceae</taxon>
        <taxon>Xanthocytophaga</taxon>
    </lineage>
</organism>
<evidence type="ECO:0000313" key="4">
    <source>
        <dbReference type="Proteomes" id="UP001228581"/>
    </source>
</evidence>
<comment type="similarity">
    <text evidence="1">Belongs to the YciI family.</text>
</comment>
<keyword evidence="4" id="KW-1185">Reference proteome</keyword>
<feature type="domain" description="YCII-related" evidence="2">
    <location>
        <begin position="18"/>
        <end position="109"/>
    </location>
</feature>